<dbReference type="PANTHER" id="PTHR11709:SF443">
    <property type="entry name" value="LACCASE-15"/>
    <property type="match status" value="1"/>
</dbReference>
<dbReference type="Gene3D" id="2.60.40.420">
    <property type="entry name" value="Cupredoxins - blue copper proteins"/>
    <property type="match status" value="3"/>
</dbReference>
<dbReference type="Pfam" id="PF07731">
    <property type="entry name" value="Cu-oxidase_2"/>
    <property type="match status" value="1"/>
</dbReference>
<gene>
    <name evidence="17" type="ORF">PIB30_060595</name>
</gene>
<dbReference type="InterPro" id="IPR034289">
    <property type="entry name" value="CuRO_3_LCC"/>
</dbReference>
<evidence type="ECO:0000313" key="18">
    <source>
        <dbReference type="Proteomes" id="UP001341840"/>
    </source>
</evidence>
<evidence type="ECO:0000256" key="11">
    <source>
        <dbReference type="ARBA" id="ARBA00023180"/>
    </source>
</evidence>
<comment type="caution">
    <text evidence="17">The sequence shown here is derived from an EMBL/GenBank/DDBJ whole genome shotgun (WGS) entry which is preliminary data.</text>
</comment>
<dbReference type="CDD" id="cd13875">
    <property type="entry name" value="CuRO_2_LCC_plant"/>
    <property type="match status" value="1"/>
</dbReference>
<keyword evidence="8 13" id="KW-0677">Repeat</keyword>
<dbReference type="Proteomes" id="UP001341840">
    <property type="component" value="Unassembled WGS sequence"/>
</dbReference>
<evidence type="ECO:0000256" key="2">
    <source>
        <dbReference type="ARBA" id="ARBA00004271"/>
    </source>
</evidence>
<evidence type="ECO:0000256" key="9">
    <source>
        <dbReference type="ARBA" id="ARBA00023002"/>
    </source>
</evidence>
<keyword evidence="7 13" id="KW-0479">Metal-binding</keyword>
<feature type="domain" description="Plastocyanin-like" evidence="14">
    <location>
        <begin position="339"/>
        <end position="490"/>
    </location>
</feature>
<evidence type="ECO:0000313" key="17">
    <source>
        <dbReference type="EMBL" id="MED6112314.1"/>
    </source>
</evidence>
<comment type="cofactor">
    <cofactor evidence="13">
        <name>Cu cation</name>
        <dbReference type="ChEBI" id="CHEBI:23378"/>
    </cofactor>
    <text evidence="13">Binds 4 Cu cations per monomer.</text>
</comment>
<dbReference type="SUPFAM" id="SSF49503">
    <property type="entry name" value="Cupredoxins"/>
    <property type="match status" value="3"/>
</dbReference>
<evidence type="ECO:0000256" key="5">
    <source>
        <dbReference type="ARBA" id="ARBA00022523"/>
    </source>
</evidence>
<comment type="function">
    <text evidence="13">Lignin degradation and detoxification of lignin-derived products.</text>
</comment>
<evidence type="ECO:0000256" key="13">
    <source>
        <dbReference type="RuleBase" id="RU361119"/>
    </source>
</evidence>
<dbReference type="NCBIfam" id="TIGR03389">
    <property type="entry name" value="laccase"/>
    <property type="match status" value="1"/>
</dbReference>
<evidence type="ECO:0000256" key="12">
    <source>
        <dbReference type="ARBA" id="ARBA00023185"/>
    </source>
</evidence>
<accession>A0ABU6QK30</accession>
<evidence type="ECO:0000256" key="4">
    <source>
        <dbReference type="ARBA" id="ARBA00012297"/>
    </source>
</evidence>
<dbReference type="InterPro" id="IPR002355">
    <property type="entry name" value="Cu_oxidase_Cu_BS"/>
</dbReference>
<feature type="domain" description="Plastocyanin-like" evidence="16">
    <location>
        <begin position="213"/>
        <end position="327"/>
    </location>
</feature>
<dbReference type="EMBL" id="JASCZI010000538">
    <property type="protein sequence ID" value="MED6112314.1"/>
    <property type="molecule type" value="Genomic_DNA"/>
</dbReference>
<keyword evidence="11" id="KW-0325">Glycoprotein</keyword>
<keyword evidence="5 13" id="KW-0052">Apoplast</keyword>
<dbReference type="InterPro" id="IPR017761">
    <property type="entry name" value="Laccase"/>
</dbReference>
<name>A0ABU6QK30_9FABA</name>
<keyword evidence="6 13" id="KW-0964">Secreted</keyword>
<evidence type="ECO:0000256" key="8">
    <source>
        <dbReference type="ARBA" id="ARBA00022737"/>
    </source>
</evidence>
<reference evidence="17 18" key="1">
    <citation type="journal article" date="2023" name="Plants (Basel)">
        <title>Bridging the Gap: Combining Genomics and Transcriptomics Approaches to Understand Stylosanthes scabra, an Orphan Legume from the Brazilian Caatinga.</title>
        <authorList>
            <person name="Ferreira-Neto J.R.C."/>
            <person name="da Silva M.D."/>
            <person name="Binneck E."/>
            <person name="de Melo N.F."/>
            <person name="da Silva R.H."/>
            <person name="de Melo A.L.T.M."/>
            <person name="Pandolfi V."/>
            <person name="Bustamante F.O."/>
            <person name="Brasileiro-Vidal A.C."/>
            <person name="Benko-Iseppon A.M."/>
        </authorList>
    </citation>
    <scope>NUCLEOTIDE SEQUENCE [LARGE SCALE GENOMIC DNA]</scope>
    <source>
        <tissue evidence="17">Leaves</tissue>
    </source>
</reference>
<dbReference type="Pfam" id="PF07732">
    <property type="entry name" value="Cu-oxidase_3"/>
    <property type="match status" value="1"/>
</dbReference>
<keyword evidence="18" id="KW-1185">Reference proteome</keyword>
<feature type="domain" description="Plastocyanin-like" evidence="15">
    <location>
        <begin position="621"/>
        <end position="732"/>
    </location>
</feature>
<dbReference type="PANTHER" id="PTHR11709">
    <property type="entry name" value="MULTI-COPPER OXIDASE"/>
    <property type="match status" value="1"/>
</dbReference>
<comment type="catalytic activity">
    <reaction evidence="1 13">
        <text>4 hydroquinone + O2 = 4 benzosemiquinone + 2 H2O</text>
        <dbReference type="Rhea" id="RHEA:11276"/>
        <dbReference type="ChEBI" id="CHEBI:15377"/>
        <dbReference type="ChEBI" id="CHEBI:15379"/>
        <dbReference type="ChEBI" id="CHEBI:17594"/>
        <dbReference type="ChEBI" id="CHEBI:17977"/>
        <dbReference type="EC" id="1.10.3.2"/>
    </reaction>
</comment>
<dbReference type="PROSITE" id="PS00080">
    <property type="entry name" value="MULTICOPPER_OXIDASE2"/>
    <property type="match status" value="1"/>
</dbReference>
<dbReference type="InterPro" id="IPR008972">
    <property type="entry name" value="Cupredoxin"/>
</dbReference>
<keyword evidence="9 13" id="KW-0560">Oxidoreductase</keyword>
<evidence type="ECO:0000256" key="7">
    <source>
        <dbReference type="ARBA" id="ARBA00022723"/>
    </source>
</evidence>
<evidence type="ECO:0000259" key="15">
    <source>
        <dbReference type="Pfam" id="PF07731"/>
    </source>
</evidence>
<keyword evidence="12 13" id="KW-0439">Lignin degradation</keyword>
<proteinExistence type="inferred from homology"/>
<dbReference type="InterPro" id="IPR011707">
    <property type="entry name" value="Cu-oxidase-like_N"/>
</dbReference>
<dbReference type="InterPro" id="IPR045087">
    <property type="entry name" value="Cu-oxidase_fam"/>
</dbReference>
<dbReference type="InterPro" id="IPR034288">
    <property type="entry name" value="CuRO_1_LCC"/>
</dbReference>
<protein>
    <recommendedName>
        <fullName evidence="4 13">Laccase</fullName>
        <ecNumber evidence="4 13">1.10.3.2</ecNumber>
    </recommendedName>
    <alternativeName>
        <fullName evidence="13">Benzenediol:oxygen oxidoreductase</fullName>
    </alternativeName>
    <alternativeName>
        <fullName evidence="13">Diphenol oxidase</fullName>
    </alternativeName>
    <alternativeName>
        <fullName evidence="13">Urishiol oxidase</fullName>
    </alternativeName>
</protein>
<sequence>MMMVSMSRNITKRFLLNGKQTPLHAPCPPPVRPYDRIINKASFSSPSSSSNSSSSSSASKYGFVGWYLRKLEDHPIVTKSITSSLIFTASDFTSQMISSSSASYDFKRTSRMAVYGLLILGPSQHMWFNYLSRIFPERDVATTLKKILMGQAVFGPIINTVFFSYNGLLQGESVPQIITRLKRDLLPTLIGGAVFWPGCDFVTFKFTPVHLQVKEANYTRLCSTKTLLTVNGKFPGPIIKAYTGETLYVNVYNKGKFNITLHWHGVKQPRNPWSDGPEYITQCPIQPGRKFRQKLAFSIEHGTIWWHAHSDWARATVHGPIYVYPSKGTSYPFPKPHAEVPIVFGEWWKSEVKDVYEQFVLSGGVPNDSDALSINGQPGDLYPCSKQETFKFNVDFGKTYLLRMVNAAMNVILFFSVYKHNLTVVGADASYTEPLTRDFITISPGQTLDVLLHANQEPDHYYMAARAYSSSPTIPFDNTTTTARIHYNGNYTPTSSPSLPHLPDYNDTNAAFAFLRSLRGIPKTYPYKVPTKITTRIISTVSVNTFPCPEGQTSSETCQGPNGTRLAASMNNISFEAPEISILDAYYNHINGVYSNKFPSFPPLVFNFTAEYLPLILEIPKRGTMARVIEYGSTVEIVLQGTNLVAGIDHPIHIHGTSFFIVAYGFGNFDVNEDPKTYNLINPPLRNTVNVPINGWATIRYRAVNPGVWFVHCHLERHLTWGMETVFIVKNGKEPHEKLLPPPPDMPPC</sequence>
<evidence type="ECO:0000259" key="16">
    <source>
        <dbReference type="Pfam" id="PF07732"/>
    </source>
</evidence>
<evidence type="ECO:0000256" key="10">
    <source>
        <dbReference type="ARBA" id="ARBA00023008"/>
    </source>
</evidence>
<dbReference type="InterPro" id="IPR034285">
    <property type="entry name" value="CuRO_2_LCC"/>
</dbReference>
<dbReference type="InterPro" id="IPR011706">
    <property type="entry name" value="Cu-oxidase_C"/>
</dbReference>
<dbReference type="PROSITE" id="PS00079">
    <property type="entry name" value="MULTICOPPER_OXIDASE1"/>
    <property type="match status" value="1"/>
</dbReference>
<dbReference type="InterPro" id="IPR033138">
    <property type="entry name" value="Cu_oxidase_CS"/>
</dbReference>
<dbReference type="CDD" id="cd13897">
    <property type="entry name" value="CuRO_3_LCC_plant"/>
    <property type="match status" value="1"/>
</dbReference>
<dbReference type="InterPro" id="IPR001117">
    <property type="entry name" value="Cu-oxidase_2nd"/>
</dbReference>
<dbReference type="Pfam" id="PF00394">
    <property type="entry name" value="Cu-oxidase"/>
    <property type="match status" value="1"/>
</dbReference>
<dbReference type="EC" id="1.10.3.2" evidence="4 13"/>
<evidence type="ECO:0000256" key="6">
    <source>
        <dbReference type="ARBA" id="ARBA00022525"/>
    </source>
</evidence>
<comment type="similarity">
    <text evidence="3 13">Belongs to the multicopper oxidase family.</text>
</comment>
<evidence type="ECO:0000256" key="1">
    <source>
        <dbReference type="ARBA" id="ARBA00000349"/>
    </source>
</evidence>
<evidence type="ECO:0000256" key="3">
    <source>
        <dbReference type="ARBA" id="ARBA00010609"/>
    </source>
</evidence>
<comment type="subcellular location">
    <subcellularLocation>
        <location evidence="2 13">Secreted</location>
        <location evidence="2 13">Extracellular space</location>
        <location evidence="2 13">Apoplast</location>
    </subcellularLocation>
</comment>
<organism evidence="17 18">
    <name type="scientific">Stylosanthes scabra</name>
    <dbReference type="NCBI Taxonomy" id="79078"/>
    <lineage>
        <taxon>Eukaryota</taxon>
        <taxon>Viridiplantae</taxon>
        <taxon>Streptophyta</taxon>
        <taxon>Embryophyta</taxon>
        <taxon>Tracheophyta</taxon>
        <taxon>Spermatophyta</taxon>
        <taxon>Magnoliopsida</taxon>
        <taxon>eudicotyledons</taxon>
        <taxon>Gunneridae</taxon>
        <taxon>Pentapetalae</taxon>
        <taxon>rosids</taxon>
        <taxon>fabids</taxon>
        <taxon>Fabales</taxon>
        <taxon>Fabaceae</taxon>
        <taxon>Papilionoideae</taxon>
        <taxon>50 kb inversion clade</taxon>
        <taxon>dalbergioids sensu lato</taxon>
        <taxon>Dalbergieae</taxon>
        <taxon>Pterocarpus clade</taxon>
        <taxon>Stylosanthes</taxon>
    </lineage>
</organism>
<dbReference type="CDD" id="cd13849">
    <property type="entry name" value="CuRO_1_LCC_plant"/>
    <property type="match status" value="1"/>
</dbReference>
<keyword evidence="10 13" id="KW-0186">Copper</keyword>
<evidence type="ECO:0000259" key="14">
    <source>
        <dbReference type="Pfam" id="PF00394"/>
    </source>
</evidence>